<gene>
    <name evidence="2" type="ORF">K435DRAFT_808045</name>
</gene>
<proteinExistence type="predicted"/>
<reference evidence="2 3" key="1">
    <citation type="journal article" date="2019" name="Nat. Ecol. Evol.">
        <title>Megaphylogeny resolves global patterns of mushroom evolution.</title>
        <authorList>
            <person name="Varga T."/>
            <person name="Krizsan K."/>
            <person name="Foldi C."/>
            <person name="Dima B."/>
            <person name="Sanchez-Garcia M."/>
            <person name="Sanchez-Ramirez S."/>
            <person name="Szollosi G.J."/>
            <person name="Szarkandi J.G."/>
            <person name="Papp V."/>
            <person name="Albert L."/>
            <person name="Andreopoulos W."/>
            <person name="Angelini C."/>
            <person name="Antonin V."/>
            <person name="Barry K.W."/>
            <person name="Bougher N.L."/>
            <person name="Buchanan P."/>
            <person name="Buyck B."/>
            <person name="Bense V."/>
            <person name="Catcheside P."/>
            <person name="Chovatia M."/>
            <person name="Cooper J."/>
            <person name="Damon W."/>
            <person name="Desjardin D."/>
            <person name="Finy P."/>
            <person name="Geml J."/>
            <person name="Haridas S."/>
            <person name="Hughes K."/>
            <person name="Justo A."/>
            <person name="Karasinski D."/>
            <person name="Kautmanova I."/>
            <person name="Kiss B."/>
            <person name="Kocsube S."/>
            <person name="Kotiranta H."/>
            <person name="LaButti K.M."/>
            <person name="Lechner B.E."/>
            <person name="Liimatainen K."/>
            <person name="Lipzen A."/>
            <person name="Lukacs Z."/>
            <person name="Mihaltcheva S."/>
            <person name="Morgado L.N."/>
            <person name="Niskanen T."/>
            <person name="Noordeloos M.E."/>
            <person name="Ohm R.A."/>
            <person name="Ortiz-Santana B."/>
            <person name="Ovrebo C."/>
            <person name="Racz N."/>
            <person name="Riley R."/>
            <person name="Savchenko A."/>
            <person name="Shiryaev A."/>
            <person name="Soop K."/>
            <person name="Spirin V."/>
            <person name="Szebenyi C."/>
            <person name="Tomsovsky M."/>
            <person name="Tulloss R.E."/>
            <person name="Uehling J."/>
            <person name="Grigoriev I.V."/>
            <person name="Vagvolgyi C."/>
            <person name="Papp T."/>
            <person name="Martin F.M."/>
            <person name="Miettinen O."/>
            <person name="Hibbett D.S."/>
            <person name="Nagy L.G."/>
        </authorList>
    </citation>
    <scope>NUCLEOTIDE SEQUENCE [LARGE SCALE GENOMIC DNA]</scope>
    <source>
        <strain evidence="2 3">CBS 962.96</strain>
    </source>
</reference>
<dbReference type="AlphaFoldDB" id="A0A4V4HCB8"/>
<sequence length="222" mass="24780">MEGFFKCRRPSEMQDKELVPLEFRDIAKEKEKTVTFSAAKIRHDGMSRRTLFVVIEIRKLVTTFDSATTSSGLGTPNKHQSRYSLGRESRTATRLTRPTDGVLPHHPTKALSLTSLHPKVTPEVVHPFPNAPLKLNPLTFGPTSTTTHRTETTDDSPPDEMPFQDFAAGKTDEQLFEEVMDLLESLWNVWVALKECWIRLMVLMSNNVGAVDGEGNGDGAGN</sequence>
<dbReference type="EMBL" id="ML179710">
    <property type="protein sequence ID" value="THU82755.1"/>
    <property type="molecule type" value="Genomic_DNA"/>
</dbReference>
<accession>A0A4V4HCB8</accession>
<dbReference type="Proteomes" id="UP000297245">
    <property type="component" value="Unassembled WGS sequence"/>
</dbReference>
<evidence type="ECO:0000313" key="2">
    <source>
        <dbReference type="EMBL" id="THU82755.1"/>
    </source>
</evidence>
<evidence type="ECO:0000313" key="3">
    <source>
        <dbReference type="Proteomes" id="UP000297245"/>
    </source>
</evidence>
<organism evidence="2 3">
    <name type="scientific">Dendrothele bispora (strain CBS 962.96)</name>
    <dbReference type="NCBI Taxonomy" id="1314807"/>
    <lineage>
        <taxon>Eukaryota</taxon>
        <taxon>Fungi</taxon>
        <taxon>Dikarya</taxon>
        <taxon>Basidiomycota</taxon>
        <taxon>Agaricomycotina</taxon>
        <taxon>Agaricomycetes</taxon>
        <taxon>Agaricomycetidae</taxon>
        <taxon>Agaricales</taxon>
        <taxon>Agaricales incertae sedis</taxon>
        <taxon>Dendrothele</taxon>
    </lineage>
</organism>
<feature type="region of interest" description="Disordered" evidence="1">
    <location>
        <begin position="68"/>
        <end position="108"/>
    </location>
</feature>
<keyword evidence="3" id="KW-1185">Reference proteome</keyword>
<feature type="region of interest" description="Disordered" evidence="1">
    <location>
        <begin position="135"/>
        <end position="160"/>
    </location>
</feature>
<name>A0A4V4HCB8_DENBC</name>
<protein>
    <submittedName>
        <fullName evidence="2">Uncharacterized protein</fullName>
    </submittedName>
</protein>
<evidence type="ECO:0000256" key="1">
    <source>
        <dbReference type="SAM" id="MobiDB-lite"/>
    </source>
</evidence>
<feature type="compositionally biased region" description="Polar residues" evidence="1">
    <location>
        <begin position="68"/>
        <end position="78"/>
    </location>
</feature>